<protein>
    <recommendedName>
        <fullName evidence="2">DUF695 domain-containing protein</fullName>
    </recommendedName>
</protein>
<dbReference type="Pfam" id="PF05117">
    <property type="entry name" value="DUF695"/>
    <property type="match status" value="1"/>
</dbReference>
<proteinExistence type="predicted"/>
<dbReference type="EMBL" id="JACHCA010000024">
    <property type="protein sequence ID" value="MBB6131434.1"/>
    <property type="molecule type" value="Genomic_DNA"/>
</dbReference>
<comment type="caution">
    <text evidence="4">The sequence shown here is derived from an EMBL/GenBank/DDBJ whole genome shotgun (WGS) entry which is preliminary data.</text>
</comment>
<sequence length="170" mass="19288">MKSIPYISLAVLFVLLISNNSKAQKKDSTYPPENFSAVQAKLDNGKPVVGSINMAYKNYNKKGQYPWCLTINMALELKNVSPNGLPVKVESDIANKFEDQLLDEIKKLATAHYIGHLYNDSFLDIYIYLNDPKKVATYLQSQVNKKGITRGFAYKIEQDPNWSTVQHLLK</sequence>
<dbReference type="InterPro" id="IPR016097">
    <property type="entry name" value="DUF695"/>
</dbReference>
<evidence type="ECO:0000259" key="2">
    <source>
        <dbReference type="Pfam" id="PF05117"/>
    </source>
</evidence>
<dbReference type="AlphaFoldDB" id="A0A1N7G5V9"/>
<evidence type="ECO:0000313" key="6">
    <source>
        <dbReference type="Proteomes" id="UP000548326"/>
    </source>
</evidence>
<feature type="domain" description="DUF695" evidence="2">
    <location>
        <begin position="44"/>
        <end position="166"/>
    </location>
</feature>
<reference evidence="5 6" key="1">
    <citation type="submission" date="2020-08" db="EMBL/GenBank/DDBJ databases">
        <title>Genomic Encyclopedia of Type Strains, Phase IV (KMG-V): Genome sequencing to study the core and pangenomes of soil and plant-associated prokaryotes.</title>
        <authorList>
            <person name="Whitman W."/>
        </authorList>
    </citation>
    <scope>NUCLEOTIDE SEQUENCE [LARGE SCALE GENOMIC DNA]</scope>
    <source>
        <strain evidence="3 5">ANJLi2</strain>
        <strain evidence="4 6">MP601</strain>
    </source>
</reference>
<dbReference type="Proteomes" id="UP000541583">
    <property type="component" value="Unassembled WGS sequence"/>
</dbReference>
<dbReference type="Proteomes" id="UP000548326">
    <property type="component" value="Unassembled WGS sequence"/>
</dbReference>
<keyword evidence="1" id="KW-0732">Signal</keyword>
<dbReference type="EMBL" id="JACHCB010000023">
    <property type="protein sequence ID" value="MBB6112863.1"/>
    <property type="molecule type" value="Genomic_DNA"/>
</dbReference>
<evidence type="ECO:0000313" key="5">
    <source>
        <dbReference type="Proteomes" id="UP000541583"/>
    </source>
</evidence>
<organism evidence="4 6">
    <name type="scientific">Mucilaginibacter lappiensis</name>
    <dbReference type="NCBI Taxonomy" id="354630"/>
    <lineage>
        <taxon>Bacteria</taxon>
        <taxon>Pseudomonadati</taxon>
        <taxon>Bacteroidota</taxon>
        <taxon>Sphingobacteriia</taxon>
        <taxon>Sphingobacteriales</taxon>
        <taxon>Sphingobacteriaceae</taxon>
        <taxon>Mucilaginibacter</taxon>
    </lineage>
</organism>
<keyword evidence="5" id="KW-1185">Reference proteome</keyword>
<gene>
    <name evidence="4" type="ORF">HDF22_005585</name>
    <name evidence="3" type="ORF">HDF23_005646</name>
</gene>
<feature type="chain" id="PRO_5044563201" description="DUF695 domain-containing protein" evidence="1">
    <location>
        <begin position="24"/>
        <end position="170"/>
    </location>
</feature>
<evidence type="ECO:0000256" key="1">
    <source>
        <dbReference type="SAM" id="SignalP"/>
    </source>
</evidence>
<evidence type="ECO:0000313" key="3">
    <source>
        <dbReference type="EMBL" id="MBB6112863.1"/>
    </source>
</evidence>
<evidence type="ECO:0000313" key="4">
    <source>
        <dbReference type="EMBL" id="MBB6131434.1"/>
    </source>
</evidence>
<accession>A0A1N7G5V9</accession>
<dbReference type="RefSeq" id="WP_076378540.1">
    <property type="nucleotide sequence ID" value="NZ_FTMG01000023.1"/>
</dbReference>
<feature type="signal peptide" evidence="1">
    <location>
        <begin position="1"/>
        <end position="23"/>
    </location>
</feature>
<dbReference type="OrthoDB" id="7839302at2"/>
<name>A0A1N7G5V9_9SPHI</name>